<accession>A0A1E7F0C2</accession>
<evidence type="ECO:0000256" key="2">
    <source>
        <dbReference type="SAM" id="SignalP"/>
    </source>
</evidence>
<evidence type="ECO:0000313" key="5">
    <source>
        <dbReference type="Proteomes" id="UP000095751"/>
    </source>
</evidence>
<feature type="compositionally biased region" description="Polar residues" evidence="1">
    <location>
        <begin position="538"/>
        <end position="562"/>
    </location>
</feature>
<dbReference type="InParanoid" id="A0A1E7F0C2"/>
<dbReference type="Proteomes" id="UP000095751">
    <property type="component" value="Unassembled WGS sequence"/>
</dbReference>
<keyword evidence="5" id="KW-1185">Reference proteome</keyword>
<feature type="compositionally biased region" description="Acidic residues" evidence="1">
    <location>
        <begin position="584"/>
        <end position="601"/>
    </location>
</feature>
<evidence type="ECO:0000256" key="1">
    <source>
        <dbReference type="SAM" id="MobiDB-lite"/>
    </source>
</evidence>
<organism evidence="4 5">
    <name type="scientific">Fragilariopsis cylindrus CCMP1102</name>
    <dbReference type="NCBI Taxonomy" id="635003"/>
    <lineage>
        <taxon>Eukaryota</taxon>
        <taxon>Sar</taxon>
        <taxon>Stramenopiles</taxon>
        <taxon>Ochrophyta</taxon>
        <taxon>Bacillariophyta</taxon>
        <taxon>Bacillariophyceae</taxon>
        <taxon>Bacillariophycidae</taxon>
        <taxon>Bacillariales</taxon>
        <taxon>Bacillariaceae</taxon>
        <taxon>Fragilariopsis</taxon>
    </lineage>
</organism>
<dbReference type="Gene3D" id="2.60.120.620">
    <property type="entry name" value="q2cbj1_9rhob like domain"/>
    <property type="match status" value="1"/>
</dbReference>
<evidence type="ECO:0000259" key="3">
    <source>
        <dbReference type="PROSITE" id="PS51471"/>
    </source>
</evidence>
<feature type="chain" id="PRO_5009192476" description="Fe2OG dioxygenase domain-containing protein" evidence="2">
    <location>
        <begin position="27"/>
        <end position="661"/>
    </location>
</feature>
<reference evidence="4 5" key="1">
    <citation type="submission" date="2016-09" db="EMBL/GenBank/DDBJ databases">
        <title>Extensive genetic diversity and differential bi-allelic expression allows diatom success in the polar Southern Ocean.</title>
        <authorList>
            <consortium name="DOE Joint Genome Institute"/>
            <person name="Mock T."/>
            <person name="Otillar R.P."/>
            <person name="Strauss J."/>
            <person name="Dupont C."/>
            <person name="Frickenhaus S."/>
            <person name="Maumus F."/>
            <person name="Mcmullan M."/>
            <person name="Sanges R."/>
            <person name="Schmutz J."/>
            <person name="Toseland A."/>
            <person name="Valas R."/>
            <person name="Veluchamy A."/>
            <person name="Ward B.J."/>
            <person name="Allen A."/>
            <person name="Barry K."/>
            <person name="Falciatore A."/>
            <person name="Ferrante M."/>
            <person name="Fortunato A.E."/>
            <person name="Gloeckner G."/>
            <person name="Gruber A."/>
            <person name="Hipkin R."/>
            <person name="Janech M."/>
            <person name="Kroth P."/>
            <person name="Leese F."/>
            <person name="Lindquist E."/>
            <person name="Lyon B.R."/>
            <person name="Martin J."/>
            <person name="Mayer C."/>
            <person name="Parker M."/>
            <person name="Quesneville H."/>
            <person name="Raymond J."/>
            <person name="Uhlig C."/>
            <person name="Valentin K.U."/>
            <person name="Worden A.Z."/>
            <person name="Armbrust E.V."/>
            <person name="Bowler C."/>
            <person name="Green B."/>
            <person name="Moulton V."/>
            <person name="Van Oosterhout C."/>
            <person name="Grigoriev I."/>
        </authorList>
    </citation>
    <scope>NUCLEOTIDE SEQUENCE [LARGE SCALE GENOMIC DNA]</scope>
    <source>
        <strain evidence="4 5">CCMP1102</strain>
    </source>
</reference>
<keyword evidence="2" id="KW-0732">Signal</keyword>
<dbReference type="PROSITE" id="PS51471">
    <property type="entry name" value="FE2OG_OXY"/>
    <property type="match status" value="1"/>
</dbReference>
<dbReference type="KEGG" id="fcy:FRACYDRAFT_245567"/>
<proteinExistence type="predicted"/>
<gene>
    <name evidence="4" type="ORF">FRACYDRAFT_245567</name>
</gene>
<protein>
    <recommendedName>
        <fullName evidence="3">Fe2OG dioxygenase domain-containing protein</fullName>
    </recommendedName>
</protein>
<name>A0A1E7F0C2_9STRA</name>
<feature type="signal peptide" evidence="2">
    <location>
        <begin position="1"/>
        <end position="26"/>
    </location>
</feature>
<sequence length="661" mass="74763">MKKASTLPLRTVLLLLVAWVGHVVQGESAPEGELELPNFESDEEEIEYYGPLDRFWRGHSVNRKLILGDTDYYPIIEDCLNGYLSPQDWIDKRQPQISDRQLGERFIDGNITGPVFLVEIENAMSPIHAKAVRALKNCVKTHISQLFESRSMYQVYGVAETENQTVKDEMGGNNPTHLNSIIGIFLPDVVNELYESLDHAYHYAGWQQLVVNSEIEDKFRALHAFAPIHEAGMRACEYLSYEGFNNLMEHTDGYATSVVLNVFLSKSTDYEGGEFYIKDKVLKEYHTVRPEQYSALAFLGGTFDHGVNTIHSGTREALSIEFWYYPDLPFGVNLCAAEFSNVENHILDMLKDYLNRLEKDTETNPKHQSEIRRVLSTRTMEALQWKNKLHRKHLQYLGVLLRTEGIPSIQHYQYNNGLLHQQYNKQQQQGGVEIGTVMSNLSPDDSAKTMMTNVSKMVESLSTVVNSLATGTANTNETIKQMMIQQAETNKQMMIQQTTTMTNQTTTMNNLMMLMTKNEERRQGSLISEIQPVIDLQQGSTPASTLTNSQYSLSQEQSTSSNKRPKHGLDDDETTALSTVENGTSDEPDEGEQEDMIEEQMEATTNEESNDVTMGDNDQTRAETTNTANVPGDFSQFNNNNNNKQTTTNTSAKTDMNPPNE</sequence>
<feature type="domain" description="Fe2OG dioxygenase" evidence="3">
    <location>
        <begin position="227"/>
        <end position="326"/>
    </location>
</feature>
<evidence type="ECO:0000313" key="4">
    <source>
        <dbReference type="EMBL" id="OEU11514.1"/>
    </source>
</evidence>
<dbReference type="InterPro" id="IPR005123">
    <property type="entry name" value="Oxoglu/Fe-dep_dioxygenase_dom"/>
</dbReference>
<feature type="compositionally biased region" description="Polar residues" evidence="1">
    <location>
        <begin position="651"/>
        <end position="661"/>
    </location>
</feature>
<dbReference type="OrthoDB" id="39375at2759"/>
<feature type="compositionally biased region" description="Low complexity" evidence="1">
    <location>
        <begin position="638"/>
        <end position="650"/>
    </location>
</feature>
<dbReference type="EMBL" id="KV784367">
    <property type="protein sequence ID" value="OEU11514.1"/>
    <property type="molecule type" value="Genomic_DNA"/>
</dbReference>
<dbReference type="AlphaFoldDB" id="A0A1E7F0C2"/>
<feature type="region of interest" description="Disordered" evidence="1">
    <location>
        <begin position="538"/>
        <end position="661"/>
    </location>
</feature>